<dbReference type="PANTHER" id="PTHR46268:SF6">
    <property type="entry name" value="UNIVERSAL STRESS PROTEIN UP12"/>
    <property type="match status" value="1"/>
</dbReference>
<reference evidence="3 4" key="1">
    <citation type="submission" date="2016-10" db="EMBL/GenBank/DDBJ databases">
        <authorList>
            <person name="de Groot N.N."/>
        </authorList>
    </citation>
    <scope>NUCLEOTIDE SEQUENCE [LARGE SCALE GENOMIC DNA]</scope>
    <source>
        <strain evidence="3 4">DSM 23126</strain>
    </source>
</reference>
<accession>A0A1H2TDP9</accession>
<evidence type="ECO:0000313" key="4">
    <source>
        <dbReference type="Proteomes" id="UP000199488"/>
    </source>
</evidence>
<feature type="domain" description="UspA" evidence="2">
    <location>
        <begin position="4"/>
        <end position="145"/>
    </location>
</feature>
<protein>
    <submittedName>
        <fullName evidence="3">Nucleotide-binding universal stress protein, UspA family</fullName>
    </submittedName>
</protein>
<dbReference type="InterPro" id="IPR006016">
    <property type="entry name" value="UspA"/>
</dbReference>
<dbReference type="InterPro" id="IPR014729">
    <property type="entry name" value="Rossmann-like_a/b/a_fold"/>
</dbReference>
<organism evidence="3 4">
    <name type="scientific">Marinococcus luteus</name>
    <dbReference type="NCBI Taxonomy" id="1122204"/>
    <lineage>
        <taxon>Bacteria</taxon>
        <taxon>Bacillati</taxon>
        <taxon>Bacillota</taxon>
        <taxon>Bacilli</taxon>
        <taxon>Bacillales</taxon>
        <taxon>Bacillaceae</taxon>
        <taxon>Marinococcus</taxon>
    </lineage>
</organism>
<dbReference type="Gene3D" id="3.40.50.620">
    <property type="entry name" value="HUPs"/>
    <property type="match status" value="1"/>
</dbReference>
<dbReference type="Proteomes" id="UP000199488">
    <property type="component" value="Unassembled WGS sequence"/>
</dbReference>
<gene>
    <name evidence="3" type="ORF">SAMN05421781_1352</name>
</gene>
<dbReference type="RefSeq" id="WP_091612807.1">
    <property type="nucleotide sequence ID" value="NZ_FNNC01000002.1"/>
</dbReference>
<dbReference type="Pfam" id="PF00582">
    <property type="entry name" value="Usp"/>
    <property type="match status" value="1"/>
</dbReference>
<dbReference type="AlphaFoldDB" id="A0A1H2TDP9"/>
<dbReference type="STRING" id="1122204.SAMN05421781_1352"/>
<dbReference type="OrthoDB" id="9789668at2"/>
<evidence type="ECO:0000256" key="1">
    <source>
        <dbReference type="ARBA" id="ARBA00008791"/>
    </source>
</evidence>
<evidence type="ECO:0000259" key="2">
    <source>
        <dbReference type="Pfam" id="PF00582"/>
    </source>
</evidence>
<comment type="similarity">
    <text evidence="1">Belongs to the universal stress protein A family.</text>
</comment>
<dbReference type="PANTHER" id="PTHR46268">
    <property type="entry name" value="STRESS RESPONSE PROTEIN NHAX"/>
    <property type="match status" value="1"/>
</dbReference>
<keyword evidence="4" id="KW-1185">Reference proteome</keyword>
<proteinExistence type="inferred from homology"/>
<sequence>MELYKNILIGVHPTAGVPEHVVQKGCDLAELHGANLYLASMVEEKGYGPFARYEEDVLKKAEQEATETLHTVKQKAESHGHGKLDAQLIVEHGAPTQTLLQKVVPDYQIDLVLLPQTSKNKMDRTLMGSFSEAVVRSASCDILIVDSKE</sequence>
<name>A0A1H2TDP9_9BACI</name>
<dbReference type="CDD" id="cd00293">
    <property type="entry name" value="USP-like"/>
    <property type="match status" value="1"/>
</dbReference>
<dbReference type="PRINTS" id="PR01438">
    <property type="entry name" value="UNVRSLSTRESS"/>
</dbReference>
<dbReference type="InterPro" id="IPR006015">
    <property type="entry name" value="Universal_stress_UspA"/>
</dbReference>
<dbReference type="SUPFAM" id="SSF52402">
    <property type="entry name" value="Adenine nucleotide alpha hydrolases-like"/>
    <property type="match status" value="1"/>
</dbReference>
<dbReference type="EMBL" id="FNNC01000002">
    <property type="protein sequence ID" value="SDW41950.1"/>
    <property type="molecule type" value="Genomic_DNA"/>
</dbReference>
<evidence type="ECO:0000313" key="3">
    <source>
        <dbReference type="EMBL" id="SDW41950.1"/>
    </source>
</evidence>